<evidence type="ECO:0000256" key="5">
    <source>
        <dbReference type="ARBA" id="ARBA00022692"/>
    </source>
</evidence>
<keyword evidence="4 10" id="KW-1003">Cell membrane</keyword>
<gene>
    <name evidence="10 11" type="primary">mscL</name>
    <name evidence="11" type="ORF">GF068_11150</name>
</gene>
<evidence type="ECO:0000256" key="6">
    <source>
        <dbReference type="ARBA" id="ARBA00022989"/>
    </source>
</evidence>
<evidence type="ECO:0000313" key="12">
    <source>
        <dbReference type="Proteomes" id="UP000440224"/>
    </source>
</evidence>
<dbReference type="InterPro" id="IPR001185">
    <property type="entry name" value="MS_channel"/>
</dbReference>
<evidence type="ECO:0000256" key="4">
    <source>
        <dbReference type="ARBA" id="ARBA00022475"/>
    </source>
</evidence>
<evidence type="ECO:0000256" key="2">
    <source>
        <dbReference type="ARBA" id="ARBA00007254"/>
    </source>
</evidence>
<dbReference type="PANTHER" id="PTHR30266">
    <property type="entry name" value="MECHANOSENSITIVE CHANNEL MSCL"/>
    <property type="match status" value="1"/>
</dbReference>
<dbReference type="InterPro" id="IPR019823">
    <property type="entry name" value="Mechanosensitive_channel_CS"/>
</dbReference>
<keyword evidence="6 10" id="KW-1133">Transmembrane helix</keyword>
<keyword evidence="12" id="KW-1185">Reference proteome</keyword>
<evidence type="ECO:0000256" key="1">
    <source>
        <dbReference type="ARBA" id="ARBA00004651"/>
    </source>
</evidence>
<feature type="transmembrane region" description="Helical" evidence="10">
    <location>
        <begin position="21"/>
        <end position="50"/>
    </location>
</feature>
<protein>
    <recommendedName>
        <fullName evidence="10">Large-conductance mechanosensitive channel</fullName>
    </recommendedName>
</protein>
<evidence type="ECO:0000256" key="10">
    <source>
        <dbReference type="HAMAP-Rule" id="MF_00115"/>
    </source>
</evidence>
<dbReference type="Gene3D" id="1.10.1200.120">
    <property type="entry name" value="Large-conductance mechanosensitive channel, MscL, domain 1"/>
    <property type="match status" value="1"/>
</dbReference>
<dbReference type="AlphaFoldDB" id="A0A6N7PKN4"/>
<dbReference type="GO" id="GO:0008381">
    <property type="term" value="F:mechanosensitive monoatomic ion channel activity"/>
    <property type="evidence" value="ECO:0007669"/>
    <property type="project" value="UniProtKB-UniRule"/>
</dbReference>
<dbReference type="InterPro" id="IPR037673">
    <property type="entry name" value="MSC/AndL"/>
</dbReference>
<feature type="transmembrane region" description="Helical" evidence="10">
    <location>
        <begin position="70"/>
        <end position="91"/>
    </location>
</feature>
<accession>A0A6N7PKN4</accession>
<evidence type="ECO:0000256" key="8">
    <source>
        <dbReference type="ARBA" id="ARBA00023136"/>
    </source>
</evidence>
<dbReference type="NCBIfam" id="TIGR00220">
    <property type="entry name" value="mscL"/>
    <property type="match status" value="1"/>
</dbReference>
<evidence type="ECO:0000256" key="7">
    <source>
        <dbReference type="ARBA" id="ARBA00023065"/>
    </source>
</evidence>
<comment type="similarity">
    <text evidence="2 10">Belongs to the MscL family.</text>
</comment>
<organism evidence="11 12">
    <name type="scientific">Polyangium spumosum</name>
    <dbReference type="NCBI Taxonomy" id="889282"/>
    <lineage>
        <taxon>Bacteria</taxon>
        <taxon>Pseudomonadati</taxon>
        <taxon>Myxococcota</taxon>
        <taxon>Polyangia</taxon>
        <taxon>Polyangiales</taxon>
        <taxon>Polyangiaceae</taxon>
        <taxon>Polyangium</taxon>
    </lineage>
</organism>
<keyword evidence="8 10" id="KW-0472">Membrane</keyword>
<dbReference type="PROSITE" id="PS01327">
    <property type="entry name" value="MSCL"/>
    <property type="match status" value="1"/>
</dbReference>
<comment type="subunit">
    <text evidence="10">Homopentamer.</text>
</comment>
<reference evidence="11 12" key="1">
    <citation type="submission" date="2019-10" db="EMBL/GenBank/DDBJ databases">
        <title>A soil myxobacterium in the family Polyangiaceae.</title>
        <authorList>
            <person name="Li Y."/>
            <person name="Wang J."/>
        </authorList>
    </citation>
    <scope>NUCLEOTIDE SEQUENCE [LARGE SCALE GENOMIC DNA]</scope>
    <source>
        <strain evidence="11 12">DSM 14734</strain>
    </source>
</reference>
<dbReference type="EMBL" id="WJIE01000003">
    <property type="protein sequence ID" value="MRG92479.1"/>
    <property type="molecule type" value="Genomic_DNA"/>
</dbReference>
<name>A0A6N7PKN4_9BACT</name>
<sequence length="133" mass="14251">MASAVIKEFKEFISRGNVIDLAVAVVLGASFNAVVQAFTNGILMNVIAAIFGRPNFDALTFRLGDGVIEYGKFLTAVVNFLIVGFALFLLVKGLNAMRRPKPAAPPPAPPAESDHDLLAQIRDALVQKTPSRV</sequence>
<dbReference type="PRINTS" id="PR01264">
    <property type="entry name" value="MECHCHANNEL"/>
</dbReference>
<dbReference type="RefSeq" id="WP_153819353.1">
    <property type="nucleotide sequence ID" value="NZ_WJIE01000003.1"/>
</dbReference>
<dbReference type="GO" id="GO:0005886">
    <property type="term" value="C:plasma membrane"/>
    <property type="evidence" value="ECO:0007669"/>
    <property type="project" value="UniProtKB-SubCell"/>
</dbReference>
<comment type="subcellular location">
    <subcellularLocation>
        <location evidence="1 10">Cell membrane</location>
        <topology evidence="1 10">Multi-pass membrane protein</topology>
    </subcellularLocation>
</comment>
<evidence type="ECO:0000256" key="9">
    <source>
        <dbReference type="ARBA" id="ARBA00023303"/>
    </source>
</evidence>
<dbReference type="SUPFAM" id="SSF81330">
    <property type="entry name" value="Gated mechanosensitive channel"/>
    <property type="match status" value="1"/>
</dbReference>
<dbReference type="OrthoDB" id="9810350at2"/>
<keyword evidence="3 10" id="KW-0813">Transport</keyword>
<keyword evidence="9 10" id="KW-0407">Ion channel</keyword>
<evidence type="ECO:0000256" key="3">
    <source>
        <dbReference type="ARBA" id="ARBA00022448"/>
    </source>
</evidence>
<dbReference type="InterPro" id="IPR036019">
    <property type="entry name" value="MscL_channel"/>
</dbReference>
<dbReference type="Proteomes" id="UP000440224">
    <property type="component" value="Unassembled WGS sequence"/>
</dbReference>
<keyword evidence="5 10" id="KW-0812">Transmembrane</keyword>
<keyword evidence="7 10" id="KW-0406">Ion transport</keyword>
<comment type="caution">
    <text evidence="11">The sequence shown here is derived from an EMBL/GenBank/DDBJ whole genome shotgun (WGS) entry which is preliminary data.</text>
</comment>
<evidence type="ECO:0000313" key="11">
    <source>
        <dbReference type="EMBL" id="MRG92479.1"/>
    </source>
</evidence>
<dbReference type="Pfam" id="PF01741">
    <property type="entry name" value="MscL"/>
    <property type="match status" value="1"/>
</dbReference>
<comment type="function">
    <text evidence="10">Channel that opens in response to stretch forces in the membrane lipid bilayer. May participate in the regulation of osmotic pressure changes within the cell.</text>
</comment>
<proteinExistence type="inferred from homology"/>
<dbReference type="HAMAP" id="MF_00115">
    <property type="entry name" value="MscL"/>
    <property type="match status" value="1"/>
</dbReference>
<dbReference type="PANTHER" id="PTHR30266:SF2">
    <property type="entry name" value="LARGE-CONDUCTANCE MECHANOSENSITIVE CHANNEL"/>
    <property type="match status" value="1"/>
</dbReference>